<dbReference type="AlphaFoldDB" id="A0A2G9UHB9"/>
<evidence type="ECO:0000313" key="2">
    <source>
        <dbReference type="EMBL" id="PIO68890.1"/>
    </source>
</evidence>
<evidence type="ECO:0000313" key="3">
    <source>
        <dbReference type="Proteomes" id="UP000230423"/>
    </source>
</evidence>
<feature type="transmembrane region" description="Helical" evidence="1">
    <location>
        <begin position="186"/>
        <end position="206"/>
    </location>
</feature>
<gene>
    <name evidence="2" type="ORF">TELCIR_09307</name>
</gene>
<reference evidence="2 3" key="1">
    <citation type="submission" date="2015-09" db="EMBL/GenBank/DDBJ databases">
        <title>Draft genome of the parasitic nematode Teladorsagia circumcincta isolate WARC Sus (inbred).</title>
        <authorList>
            <person name="Mitreva M."/>
        </authorList>
    </citation>
    <scope>NUCLEOTIDE SEQUENCE [LARGE SCALE GENOMIC DNA]</scope>
    <source>
        <strain evidence="2 3">S</strain>
    </source>
</reference>
<proteinExistence type="predicted"/>
<keyword evidence="1" id="KW-0812">Transmembrane</keyword>
<protein>
    <submittedName>
        <fullName evidence="2">Uncharacterized protein</fullName>
    </submittedName>
</protein>
<dbReference type="Gene3D" id="1.10.287.70">
    <property type="match status" value="1"/>
</dbReference>
<dbReference type="EMBL" id="KZ346875">
    <property type="protein sequence ID" value="PIO68890.1"/>
    <property type="molecule type" value="Genomic_DNA"/>
</dbReference>
<keyword evidence="3" id="KW-1185">Reference proteome</keyword>
<keyword evidence="1" id="KW-0472">Membrane</keyword>
<organism evidence="2 3">
    <name type="scientific">Teladorsagia circumcincta</name>
    <name type="common">Brown stomach worm</name>
    <name type="synonym">Ostertagia circumcincta</name>
    <dbReference type="NCBI Taxonomy" id="45464"/>
    <lineage>
        <taxon>Eukaryota</taxon>
        <taxon>Metazoa</taxon>
        <taxon>Ecdysozoa</taxon>
        <taxon>Nematoda</taxon>
        <taxon>Chromadorea</taxon>
        <taxon>Rhabditida</taxon>
        <taxon>Rhabditina</taxon>
        <taxon>Rhabditomorpha</taxon>
        <taxon>Strongyloidea</taxon>
        <taxon>Trichostrongylidae</taxon>
        <taxon>Teladorsagia</taxon>
    </lineage>
</organism>
<name>A0A2G9UHB9_TELCI</name>
<keyword evidence="1" id="KW-1133">Transmembrane helix</keyword>
<dbReference type="OrthoDB" id="5836654at2759"/>
<sequence length="282" mass="32490">MFFYSPNARLSTSISARRQTLSHATFLNVGHLDTRLSYQIPEILSRHSTIETQELLRNLPEELRIEERRSFALPFRHDLPAQDRVELCASPVSPVFSTNEPRRTSRQQKVFLRRPTISIQDDGKIVIDHVTARWEGVPLNSQSALIDADDGATVITDTIKDDAERQEPKSCPQQTVKYIKILTPHVILVAVLIGYLCLGAWILMLLETRTELLARSRKLVRLTNMMSNFTADSWRILNEAQHGGRLVDEQDWAAAFRYLLLAFIYYSTDIYQLCSAYFPRYY</sequence>
<dbReference type="Proteomes" id="UP000230423">
    <property type="component" value="Unassembled WGS sequence"/>
</dbReference>
<evidence type="ECO:0000256" key="1">
    <source>
        <dbReference type="SAM" id="Phobius"/>
    </source>
</evidence>
<accession>A0A2G9UHB9</accession>